<dbReference type="Proteomes" id="UP001221142">
    <property type="component" value="Unassembled WGS sequence"/>
</dbReference>
<dbReference type="EMBL" id="JARKIF010000004">
    <property type="protein sequence ID" value="KAJ7641644.1"/>
    <property type="molecule type" value="Genomic_DNA"/>
</dbReference>
<protein>
    <submittedName>
        <fullName evidence="1">Isoprenoid synthase domain-containing protein</fullName>
    </submittedName>
</protein>
<dbReference type="AlphaFoldDB" id="A0AAD7FWT9"/>
<evidence type="ECO:0000313" key="2">
    <source>
        <dbReference type="Proteomes" id="UP001221142"/>
    </source>
</evidence>
<comment type="caution">
    <text evidence="1">The sequence shown here is derived from an EMBL/GenBank/DDBJ whole genome shotgun (WGS) entry which is preliminary data.</text>
</comment>
<name>A0AAD7FWT9_9AGAR</name>
<dbReference type="Gene3D" id="1.10.600.10">
    <property type="entry name" value="Farnesyl Diphosphate Synthase"/>
    <property type="match status" value="1"/>
</dbReference>
<keyword evidence="2" id="KW-1185">Reference proteome</keyword>
<accession>A0AAD7FWT9</accession>
<dbReference type="Pfam" id="PF19086">
    <property type="entry name" value="Terpene_syn_C_2"/>
    <property type="match status" value="1"/>
</dbReference>
<dbReference type="SUPFAM" id="SSF48576">
    <property type="entry name" value="Terpenoid synthases"/>
    <property type="match status" value="1"/>
</dbReference>
<reference evidence="1" key="1">
    <citation type="submission" date="2023-03" db="EMBL/GenBank/DDBJ databases">
        <title>Massive genome expansion in bonnet fungi (Mycena s.s.) driven by repeated elements and novel gene families across ecological guilds.</title>
        <authorList>
            <consortium name="Lawrence Berkeley National Laboratory"/>
            <person name="Harder C.B."/>
            <person name="Miyauchi S."/>
            <person name="Viragh M."/>
            <person name="Kuo A."/>
            <person name="Thoen E."/>
            <person name="Andreopoulos B."/>
            <person name="Lu D."/>
            <person name="Skrede I."/>
            <person name="Drula E."/>
            <person name="Henrissat B."/>
            <person name="Morin E."/>
            <person name="Kohler A."/>
            <person name="Barry K."/>
            <person name="LaButti K."/>
            <person name="Morin E."/>
            <person name="Salamov A."/>
            <person name="Lipzen A."/>
            <person name="Mereny Z."/>
            <person name="Hegedus B."/>
            <person name="Baldrian P."/>
            <person name="Stursova M."/>
            <person name="Weitz H."/>
            <person name="Taylor A."/>
            <person name="Grigoriev I.V."/>
            <person name="Nagy L.G."/>
            <person name="Martin F."/>
            <person name="Kauserud H."/>
        </authorList>
    </citation>
    <scope>NUCLEOTIDE SEQUENCE</scope>
    <source>
        <strain evidence="1">9284</strain>
    </source>
</reference>
<sequence>MPNSPSVQLPDLLSVARTLELRTNPHCFTVSAASQAWFTAHPALTEAERTSLASVKPGLWAAVCFPTCDPPQLRLVTDFLTALLISNTRLVHGQPCPSGDLAQDPLFQDVLKRILACPASETWRVRFTQSCAAYRNAAHRFQNESCPNLYAYIPLRRALSGLPLLFDLVELAEGLKMPPPDDRWQEAQKASADVIALSLDVMAYNNDQYLGNDFNLVSIIRTEQDLSHQAAMNAAFVRVQAASARFVSASESLRGVPQAVATSPQPSWIQSLSLWGAPKQSSESPTEPPLLERDERLYLRGLEDCIAGTFYWAYESETYFGKKGDEVSKFGWVFLRRREVEVEAGGAQQ</sequence>
<dbReference type="InterPro" id="IPR008949">
    <property type="entry name" value="Isoprenoid_synthase_dom_sf"/>
</dbReference>
<organism evidence="1 2">
    <name type="scientific">Roridomyces roridus</name>
    <dbReference type="NCBI Taxonomy" id="1738132"/>
    <lineage>
        <taxon>Eukaryota</taxon>
        <taxon>Fungi</taxon>
        <taxon>Dikarya</taxon>
        <taxon>Basidiomycota</taxon>
        <taxon>Agaricomycotina</taxon>
        <taxon>Agaricomycetes</taxon>
        <taxon>Agaricomycetidae</taxon>
        <taxon>Agaricales</taxon>
        <taxon>Marasmiineae</taxon>
        <taxon>Mycenaceae</taxon>
        <taxon>Roridomyces</taxon>
    </lineage>
</organism>
<evidence type="ECO:0000313" key="1">
    <source>
        <dbReference type="EMBL" id="KAJ7641644.1"/>
    </source>
</evidence>
<gene>
    <name evidence="1" type="ORF">FB45DRAFT_360344</name>
</gene>
<proteinExistence type="predicted"/>